<dbReference type="Pfam" id="PF03807">
    <property type="entry name" value="F420_oxidored"/>
    <property type="match status" value="1"/>
</dbReference>
<feature type="domain" description="Pyrroline-5-carboxylate reductase catalytic N-terminal" evidence="2">
    <location>
        <begin position="3"/>
        <end position="90"/>
    </location>
</feature>
<keyword evidence="1" id="KW-0560">Oxidoreductase</keyword>
<gene>
    <name evidence="3" type="ORF">L248_1176</name>
</gene>
<dbReference type="AlphaFoldDB" id="U4TPC7"/>
<reference evidence="4" key="1">
    <citation type="journal article" date="2013" name="Genome Announc.">
        <title>Whole-Genome Sequencing of Lactobacillus shenzhenensis Strain LY-73T.</title>
        <authorList>
            <person name="Lin Z."/>
            <person name="Liu Z."/>
            <person name="Yang R."/>
            <person name="Zou Y."/>
            <person name="Wan D."/>
            <person name="Chen J."/>
            <person name="Guo M."/>
            <person name="Zhao J."/>
            <person name="Fang C."/>
            <person name="Yang R."/>
            <person name="Liu F."/>
        </authorList>
    </citation>
    <scope>NUCLEOTIDE SEQUENCE [LARGE SCALE GENOMIC DNA]</scope>
    <source>
        <strain evidence="4">LY-73</strain>
    </source>
</reference>
<dbReference type="InterPro" id="IPR028939">
    <property type="entry name" value="P5C_Rdtase_cat_N"/>
</dbReference>
<proteinExistence type="predicted"/>
<sequence>MDIGFIGTGNVGKALAQLFVHAGHHVVMSHRHSVESLNPLIEKLGVNASAGTIADAVKQPLVVLAVPFNAVRELPAPFPGDPIILDVTNYFPNRDGNIMNLEKHEEATSQFVARQLQSKKVVKGFNTIAMARITAMPRPTGDPQRIAVPIAGDDKQAKNTVKDLIDQIGFDPYDLGGLADSLPAQSDGPLFISVGTKAEIAQRLKAAQAK</sequence>
<evidence type="ECO:0000313" key="3">
    <source>
        <dbReference type="EMBL" id="ERL66084.1"/>
    </source>
</evidence>
<keyword evidence="4" id="KW-1185">Reference proteome</keyword>
<dbReference type="STRING" id="1231336.L248_1176"/>
<evidence type="ECO:0000256" key="1">
    <source>
        <dbReference type="ARBA" id="ARBA00023002"/>
    </source>
</evidence>
<organism evidence="3 4">
    <name type="scientific">Schleiferilactobacillus shenzhenensis LY-73</name>
    <dbReference type="NCBI Taxonomy" id="1231336"/>
    <lineage>
        <taxon>Bacteria</taxon>
        <taxon>Bacillati</taxon>
        <taxon>Bacillota</taxon>
        <taxon>Bacilli</taxon>
        <taxon>Lactobacillales</taxon>
        <taxon>Lactobacillaceae</taxon>
        <taxon>Schleiferilactobacillus</taxon>
    </lineage>
</organism>
<dbReference type="eggNOG" id="COG2085">
    <property type="taxonomic scope" value="Bacteria"/>
</dbReference>
<accession>U4TPC7</accession>
<evidence type="ECO:0000313" key="4">
    <source>
        <dbReference type="Proteomes" id="UP000030647"/>
    </source>
</evidence>
<dbReference type="EMBL" id="KI271583">
    <property type="protein sequence ID" value="ERL66084.1"/>
    <property type="molecule type" value="Genomic_DNA"/>
</dbReference>
<dbReference type="InterPro" id="IPR051267">
    <property type="entry name" value="STEAP_metalloreductase"/>
</dbReference>
<dbReference type="GO" id="GO:0016491">
    <property type="term" value="F:oxidoreductase activity"/>
    <property type="evidence" value="ECO:0007669"/>
    <property type="project" value="UniProtKB-KW"/>
</dbReference>
<dbReference type="SUPFAM" id="SSF51735">
    <property type="entry name" value="NAD(P)-binding Rossmann-fold domains"/>
    <property type="match status" value="1"/>
</dbReference>
<name>U4TPC7_9LACO</name>
<dbReference type="RefSeq" id="WP_022528461.1">
    <property type="nucleotide sequence ID" value="NZ_KI271583.1"/>
</dbReference>
<dbReference type="Gene3D" id="3.40.50.720">
    <property type="entry name" value="NAD(P)-binding Rossmann-like Domain"/>
    <property type="match status" value="1"/>
</dbReference>
<dbReference type="OrthoDB" id="9786864at2"/>
<protein>
    <recommendedName>
        <fullName evidence="2">Pyrroline-5-carboxylate reductase catalytic N-terminal domain-containing protein</fullName>
    </recommendedName>
</protein>
<dbReference type="PANTHER" id="PTHR14239">
    <property type="entry name" value="DUDULIN-RELATED"/>
    <property type="match status" value="1"/>
</dbReference>
<dbReference type="InterPro" id="IPR036291">
    <property type="entry name" value="NAD(P)-bd_dom_sf"/>
</dbReference>
<evidence type="ECO:0000259" key="2">
    <source>
        <dbReference type="Pfam" id="PF03807"/>
    </source>
</evidence>
<dbReference type="HOGENOM" id="CLU_076368_0_2_9"/>
<dbReference type="Proteomes" id="UP000030647">
    <property type="component" value="Unassembled WGS sequence"/>
</dbReference>